<comment type="subcellular location">
    <subcellularLocation>
        <location evidence="1">Cell membrane</location>
        <topology evidence="1">Single-pass membrane protein</topology>
    </subcellularLocation>
</comment>
<keyword evidence="9" id="KW-0843">Virulence</keyword>
<keyword evidence="6 13" id="KW-0732">Signal</keyword>
<dbReference type="RefSeq" id="WP_138784671.1">
    <property type="nucleotide sequence ID" value="NZ_JBHEEQ010000002.1"/>
</dbReference>
<dbReference type="Proteomes" id="UP000704467">
    <property type="component" value="Unassembled WGS sequence"/>
</dbReference>
<feature type="signal peptide" evidence="13">
    <location>
        <begin position="1"/>
        <end position="33"/>
    </location>
</feature>
<sequence length="177" mass="19601">MKSNFTSFWSGKALLAGTIGATFLIGAIAPASAAPMMPSAPAAANENIQQVRDHRWRGHGGHWNGYRPGPRPGWHGGGYRPGPGYWNGHRGYHGYRHGYRRHSDGWWYPLAAFGAGAIIGGAIAAPPPPPPPVYRAPVYNSGSHIQWCYDRYRSYRSSDNTFQPYNGPRQQCYSPYR</sequence>
<evidence type="ECO:0000256" key="10">
    <source>
        <dbReference type="ARBA" id="ARBA00023136"/>
    </source>
</evidence>
<dbReference type="InterPro" id="IPR012413">
    <property type="entry name" value="BA14K"/>
</dbReference>
<evidence type="ECO:0000313" key="14">
    <source>
        <dbReference type="EMBL" id="NKC04471.1"/>
    </source>
</evidence>
<evidence type="ECO:0000256" key="3">
    <source>
        <dbReference type="ARBA" id="ARBA00020552"/>
    </source>
</evidence>
<feature type="transmembrane region" description="Helical" evidence="12">
    <location>
        <begin position="106"/>
        <end position="125"/>
    </location>
</feature>
<keyword evidence="4" id="KW-1003">Cell membrane</keyword>
<evidence type="ECO:0000256" key="8">
    <source>
        <dbReference type="ARBA" id="ARBA00022989"/>
    </source>
</evidence>
<dbReference type="EMBL" id="JAAVLN010000002">
    <property type="protein sequence ID" value="NKC04471.1"/>
    <property type="molecule type" value="Genomic_DNA"/>
</dbReference>
<evidence type="ECO:0000256" key="13">
    <source>
        <dbReference type="SAM" id="SignalP"/>
    </source>
</evidence>
<organism evidence="14 15">
    <name type="scientific">Brucella haematophila</name>
    <dbReference type="NCBI Taxonomy" id="419474"/>
    <lineage>
        <taxon>Bacteria</taxon>
        <taxon>Pseudomonadati</taxon>
        <taxon>Pseudomonadota</taxon>
        <taxon>Alphaproteobacteria</taxon>
        <taxon>Hyphomicrobiales</taxon>
        <taxon>Brucellaceae</taxon>
        <taxon>Brucella/Ochrobactrum group</taxon>
        <taxon>Brucella</taxon>
    </lineage>
</organism>
<gene>
    <name evidence="14" type="ORF">HED55_18260</name>
</gene>
<evidence type="ECO:0000313" key="15">
    <source>
        <dbReference type="Proteomes" id="UP000704467"/>
    </source>
</evidence>
<keyword evidence="10 12" id="KW-0472">Membrane</keyword>
<reference evidence="14 15" key="1">
    <citation type="submission" date="2020-03" db="EMBL/GenBank/DDBJ databases">
        <title>Whole genome sequencing of clinical and environmental type strains of Ochrobactrum.</title>
        <authorList>
            <person name="Dharne M."/>
        </authorList>
    </citation>
    <scope>NUCLEOTIDE SEQUENCE [LARGE SCALE GENOMIC DNA]</scope>
    <source>
        <strain evidence="14 15">CIP 109452</strain>
    </source>
</reference>
<evidence type="ECO:0000256" key="2">
    <source>
        <dbReference type="ARBA" id="ARBA00010270"/>
    </source>
</evidence>
<feature type="chain" id="PRO_5047150718" description="Lectin-like protein BA14k" evidence="13">
    <location>
        <begin position="34"/>
        <end position="177"/>
    </location>
</feature>
<dbReference type="Pfam" id="PF07886">
    <property type="entry name" value="BA14K"/>
    <property type="match status" value="1"/>
</dbReference>
<proteinExistence type="inferred from homology"/>
<accession>A0ABX1DNR5</accession>
<comment type="similarity">
    <text evidence="2">Belongs to the BA14k family.</text>
</comment>
<name>A0ABX1DNR5_9HYPH</name>
<evidence type="ECO:0000256" key="7">
    <source>
        <dbReference type="ARBA" id="ARBA00022734"/>
    </source>
</evidence>
<keyword evidence="15" id="KW-1185">Reference proteome</keyword>
<comment type="function">
    <text evidence="11">Has immunoglobulin-binding and hemagglutination properties, and can bind to mannose. Essential for virulence. May be involved in LPS biosynthesis or polysaccharide transport.</text>
</comment>
<keyword evidence="8 12" id="KW-1133">Transmembrane helix</keyword>
<evidence type="ECO:0000256" key="9">
    <source>
        <dbReference type="ARBA" id="ARBA00023026"/>
    </source>
</evidence>
<keyword evidence="7" id="KW-0430">Lectin</keyword>
<evidence type="ECO:0000256" key="5">
    <source>
        <dbReference type="ARBA" id="ARBA00022692"/>
    </source>
</evidence>
<protein>
    <recommendedName>
        <fullName evidence="3">Lectin-like protein BA14k</fullName>
    </recommendedName>
</protein>
<evidence type="ECO:0000256" key="1">
    <source>
        <dbReference type="ARBA" id="ARBA00004162"/>
    </source>
</evidence>
<comment type="caution">
    <text evidence="14">The sequence shown here is derived from an EMBL/GenBank/DDBJ whole genome shotgun (WGS) entry which is preliminary data.</text>
</comment>
<evidence type="ECO:0000256" key="11">
    <source>
        <dbReference type="ARBA" id="ARBA00025321"/>
    </source>
</evidence>
<evidence type="ECO:0000256" key="12">
    <source>
        <dbReference type="SAM" id="Phobius"/>
    </source>
</evidence>
<keyword evidence="5 12" id="KW-0812">Transmembrane</keyword>
<evidence type="ECO:0000256" key="6">
    <source>
        <dbReference type="ARBA" id="ARBA00022729"/>
    </source>
</evidence>
<evidence type="ECO:0000256" key="4">
    <source>
        <dbReference type="ARBA" id="ARBA00022475"/>
    </source>
</evidence>